<evidence type="ECO:0000256" key="1">
    <source>
        <dbReference type="ARBA" id="ARBA00023015"/>
    </source>
</evidence>
<protein>
    <submittedName>
        <fullName evidence="3">Polycomb group protein EMBRYONIC FLOWER 2</fullName>
    </submittedName>
</protein>
<proteinExistence type="predicted"/>
<reference evidence="3 4" key="1">
    <citation type="journal article" date="2022" name="Nat. Plants">
        <title>Genomes of leafy and leafless Platanthera orchids illuminate the evolution of mycoheterotrophy.</title>
        <authorList>
            <person name="Li M.H."/>
            <person name="Liu K.W."/>
            <person name="Li Z."/>
            <person name="Lu H.C."/>
            <person name="Ye Q.L."/>
            <person name="Zhang D."/>
            <person name="Wang J.Y."/>
            <person name="Li Y.F."/>
            <person name="Zhong Z.M."/>
            <person name="Liu X."/>
            <person name="Yu X."/>
            <person name="Liu D.K."/>
            <person name="Tu X.D."/>
            <person name="Liu B."/>
            <person name="Hao Y."/>
            <person name="Liao X.Y."/>
            <person name="Jiang Y.T."/>
            <person name="Sun W.H."/>
            <person name="Chen J."/>
            <person name="Chen Y.Q."/>
            <person name="Ai Y."/>
            <person name="Zhai J.W."/>
            <person name="Wu S.S."/>
            <person name="Zhou Z."/>
            <person name="Hsiao Y.Y."/>
            <person name="Wu W.L."/>
            <person name="Chen Y.Y."/>
            <person name="Lin Y.F."/>
            <person name="Hsu J.L."/>
            <person name="Li C.Y."/>
            <person name="Wang Z.W."/>
            <person name="Zhao X."/>
            <person name="Zhong W.Y."/>
            <person name="Ma X.K."/>
            <person name="Ma L."/>
            <person name="Huang J."/>
            <person name="Chen G.Z."/>
            <person name="Huang M.Z."/>
            <person name="Huang L."/>
            <person name="Peng D.H."/>
            <person name="Luo Y.B."/>
            <person name="Zou S.Q."/>
            <person name="Chen S.P."/>
            <person name="Lan S."/>
            <person name="Tsai W.C."/>
            <person name="Van de Peer Y."/>
            <person name="Liu Z.J."/>
        </authorList>
    </citation>
    <scope>NUCLEOTIDE SEQUENCE [LARGE SCALE GENOMIC DNA]</scope>
    <source>
        <strain evidence="3">Lor288</strain>
    </source>
</reference>
<dbReference type="Proteomes" id="UP001412067">
    <property type="component" value="Unassembled WGS sequence"/>
</dbReference>
<evidence type="ECO:0000313" key="4">
    <source>
        <dbReference type="Proteomes" id="UP001412067"/>
    </source>
</evidence>
<name>A0ABR2MQW2_9ASPA</name>
<comment type="caution">
    <text evidence="3">The sequence shown here is derived from an EMBL/GenBank/DDBJ whole genome shotgun (WGS) entry which is preliminary data.</text>
</comment>
<evidence type="ECO:0000256" key="2">
    <source>
        <dbReference type="ARBA" id="ARBA00023163"/>
    </source>
</evidence>
<gene>
    <name evidence="3" type="primary">EMF2</name>
    <name evidence="3" type="ORF">KSP40_PGU010561</name>
</gene>
<keyword evidence="1" id="KW-0805">Transcription regulation</keyword>
<accession>A0ABR2MQW2</accession>
<dbReference type="PANTHER" id="PTHR22597">
    <property type="entry name" value="POLYCOMB GROUP PROTEIN"/>
    <property type="match status" value="1"/>
</dbReference>
<keyword evidence="2" id="KW-0804">Transcription</keyword>
<evidence type="ECO:0000313" key="3">
    <source>
        <dbReference type="EMBL" id="KAK8965885.1"/>
    </source>
</evidence>
<keyword evidence="4" id="KW-1185">Reference proteome</keyword>
<sequence>MPGWPLVDHETATLGCSCNHSRSTAQMCRQQSRLCLTAEEELAAEESLSIYCKPVEFYNILQRRALRKRCLQYKIQAKNKRRATTKFLELRWKLQTHIVHELRTRIELYEVESPVVPQ</sequence>
<organism evidence="3 4">
    <name type="scientific">Platanthera guangdongensis</name>
    <dbReference type="NCBI Taxonomy" id="2320717"/>
    <lineage>
        <taxon>Eukaryota</taxon>
        <taxon>Viridiplantae</taxon>
        <taxon>Streptophyta</taxon>
        <taxon>Embryophyta</taxon>
        <taxon>Tracheophyta</taxon>
        <taxon>Spermatophyta</taxon>
        <taxon>Magnoliopsida</taxon>
        <taxon>Liliopsida</taxon>
        <taxon>Asparagales</taxon>
        <taxon>Orchidaceae</taxon>
        <taxon>Orchidoideae</taxon>
        <taxon>Orchideae</taxon>
        <taxon>Orchidinae</taxon>
        <taxon>Platanthera</taxon>
    </lineage>
</organism>
<dbReference type="EMBL" id="JBBWWR010000005">
    <property type="protein sequence ID" value="KAK8965885.1"/>
    <property type="molecule type" value="Genomic_DNA"/>
</dbReference>
<dbReference type="PANTHER" id="PTHR22597:SF0">
    <property type="entry name" value="POLYCOMB PROTEIN SUZ12"/>
    <property type="match status" value="1"/>
</dbReference>